<dbReference type="Proteomes" id="UP001300012">
    <property type="component" value="Unassembled WGS sequence"/>
</dbReference>
<evidence type="ECO:0000313" key="4">
    <source>
        <dbReference type="Proteomes" id="UP001300012"/>
    </source>
</evidence>
<dbReference type="GO" id="GO:0016740">
    <property type="term" value="F:transferase activity"/>
    <property type="evidence" value="ECO:0007669"/>
    <property type="project" value="UniProtKB-KW"/>
</dbReference>
<keyword evidence="4" id="KW-1185">Reference proteome</keyword>
<feature type="domain" description="Bacterial sugar transferase" evidence="2">
    <location>
        <begin position="2"/>
        <end position="178"/>
    </location>
</feature>
<evidence type="ECO:0000259" key="2">
    <source>
        <dbReference type="Pfam" id="PF02397"/>
    </source>
</evidence>
<keyword evidence="3" id="KW-0808">Transferase</keyword>
<dbReference type="PANTHER" id="PTHR30576:SF10">
    <property type="entry name" value="SLL5057 PROTEIN"/>
    <property type="match status" value="1"/>
</dbReference>
<gene>
    <name evidence="3" type="ORF">NV381_14500</name>
</gene>
<comment type="similarity">
    <text evidence="1">Belongs to the bacterial sugar transferase family.</text>
</comment>
<sequence>MKKFIDISLSLVALLLLLPIFIIICIAIKSDSKGPIVFKQQRVGIDNKLFTIYKFRTMRTDTPNLPTHLLADPSVYITRVGRVLRKTSLDEIPQIFNIIRGEMSLVGPRPALYNQNELIQVRKELGIHQIPPGLTGWAQINGRDDISEEQKARLDYYYLKHQSIWFDFKIMFKTVSSTIAAKGVKA</sequence>
<evidence type="ECO:0000313" key="3">
    <source>
        <dbReference type="EMBL" id="MCR8632414.1"/>
    </source>
</evidence>
<reference evidence="3 4" key="1">
    <citation type="submission" date="2022-08" db="EMBL/GenBank/DDBJ databases">
        <title>Paenibacillus endoradicis sp. nov., Paenibacillus radicibacter sp. nov and Paenibacillus pararadicis sp. nov., three cold-adapted plant growth-promoting bacteria isolated from root of Larix gmelinii in Great Khingan.</title>
        <authorList>
            <person name="Xue H."/>
        </authorList>
    </citation>
    <scope>NUCLEOTIDE SEQUENCE [LARGE SCALE GENOMIC DNA]</scope>
    <source>
        <strain evidence="3 4">N5-1-1-5</strain>
    </source>
</reference>
<dbReference type="InterPro" id="IPR003362">
    <property type="entry name" value="Bact_transf"/>
</dbReference>
<name>A0ABT1YJ13_9BACL</name>
<protein>
    <submittedName>
        <fullName evidence="3">Sugar transferase</fullName>
    </submittedName>
</protein>
<accession>A0ABT1YJ13</accession>
<evidence type="ECO:0000256" key="1">
    <source>
        <dbReference type="ARBA" id="ARBA00006464"/>
    </source>
</evidence>
<dbReference type="EMBL" id="JANQBD010000009">
    <property type="protein sequence ID" value="MCR8632414.1"/>
    <property type="molecule type" value="Genomic_DNA"/>
</dbReference>
<comment type="caution">
    <text evidence="3">The sequence shown here is derived from an EMBL/GenBank/DDBJ whole genome shotgun (WGS) entry which is preliminary data.</text>
</comment>
<dbReference type="Pfam" id="PF02397">
    <property type="entry name" value="Bac_transf"/>
    <property type="match status" value="1"/>
</dbReference>
<organism evidence="3 4">
    <name type="scientific">Paenibacillus radicis</name>
    <name type="common">ex Xue et al. 2023</name>
    <dbReference type="NCBI Taxonomy" id="2972489"/>
    <lineage>
        <taxon>Bacteria</taxon>
        <taxon>Bacillati</taxon>
        <taxon>Bacillota</taxon>
        <taxon>Bacilli</taxon>
        <taxon>Bacillales</taxon>
        <taxon>Paenibacillaceae</taxon>
        <taxon>Paenibacillus</taxon>
    </lineage>
</organism>
<dbReference type="RefSeq" id="WP_258213998.1">
    <property type="nucleotide sequence ID" value="NZ_JANQBD010000009.1"/>
</dbReference>
<proteinExistence type="inferred from homology"/>
<dbReference type="PANTHER" id="PTHR30576">
    <property type="entry name" value="COLANIC BIOSYNTHESIS UDP-GLUCOSE LIPID CARRIER TRANSFERASE"/>
    <property type="match status" value="1"/>
</dbReference>